<evidence type="ECO:0008006" key="3">
    <source>
        <dbReference type="Google" id="ProtNLM"/>
    </source>
</evidence>
<gene>
    <name evidence="1" type="ORF">EAI_00097</name>
</gene>
<keyword evidence="2" id="KW-1185">Reference proteome</keyword>
<feature type="non-terminal residue" evidence="1">
    <location>
        <position position="1"/>
    </location>
</feature>
<feature type="non-terminal residue" evidence="1">
    <location>
        <position position="130"/>
    </location>
</feature>
<dbReference type="EMBL" id="GL445225">
    <property type="protein sequence ID" value="EFN90022.1"/>
    <property type="molecule type" value="Genomic_DNA"/>
</dbReference>
<organism evidence="2">
    <name type="scientific">Harpegnathos saltator</name>
    <name type="common">Jerdon's jumping ant</name>
    <dbReference type="NCBI Taxonomy" id="610380"/>
    <lineage>
        <taxon>Eukaryota</taxon>
        <taxon>Metazoa</taxon>
        <taxon>Ecdysozoa</taxon>
        <taxon>Arthropoda</taxon>
        <taxon>Hexapoda</taxon>
        <taxon>Insecta</taxon>
        <taxon>Pterygota</taxon>
        <taxon>Neoptera</taxon>
        <taxon>Endopterygota</taxon>
        <taxon>Hymenoptera</taxon>
        <taxon>Apocrita</taxon>
        <taxon>Aculeata</taxon>
        <taxon>Formicoidea</taxon>
        <taxon>Formicidae</taxon>
        <taxon>Ponerinae</taxon>
        <taxon>Ponerini</taxon>
        <taxon>Harpegnathos</taxon>
    </lineage>
</organism>
<name>E2B2Q8_HARSA</name>
<dbReference type="InParanoid" id="E2B2Q8"/>
<proteinExistence type="predicted"/>
<dbReference type="AlphaFoldDB" id="E2B2Q8"/>
<evidence type="ECO:0000313" key="1">
    <source>
        <dbReference type="EMBL" id="EFN90022.1"/>
    </source>
</evidence>
<sequence>NLGKSSVDLSDQMIAYSSPLRKTSKWYRKLAIELLLNTCMVNAMVLFKQVTRTNIQIPDFRMKVAMYLTKCNDNDIEIGISPRASLLRKPRHELKAMSGKARTVRRFCKICYQKNSKKLGRTTAKNCSKK</sequence>
<evidence type="ECO:0000313" key="2">
    <source>
        <dbReference type="Proteomes" id="UP000008237"/>
    </source>
</evidence>
<dbReference type="Proteomes" id="UP000008237">
    <property type="component" value="Unassembled WGS sequence"/>
</dbReference>
<dbReference type="OMA" id="TVRRFCK"/>
<reference evidence="1 2" key="1">
    <citation type="journal article" date="2010" name="Science">
        <title>Genomic comparison of the ants Camponotus floridanus and Harpegnathos saltator.</title>
        <authorList>
            <person name="Bonasio R."/>
            <person name="Zhang G."/>
            <person name="Ye C."/>
            <person name="Mutti N.S."/>
            <person name="Fang X."/>
            <person name="Qin N."/>
            <person name="Donahue G."/>
            <person name="Yang P."/>
            <person name="Li Q."/>
            <person name="Li C."/>
            <person name="Zhang P."/>
            <person name="Huang Z."/>
            <person name="Berger S.L."/>
            <person name="Reinberg D."/>
            <person name="Wang J."/>
            <person name="Liebig J."/>
        </authorList>
    </citation>
    <scope>NUCLEOTIDE SEQUENCE [LARGE SCALE GENOMIC DNA]</scope>
    <source>
        <strain evidence="1 2">R22 G/1</strain>
    </source>
</reference>
<protein>
    <recommendedName>
        <fullName evidence="3">PiggyBac transposable element-derived protein domain-containing protein</fullName>
    </recommendedName>
</protein>
<accession>E2B2Q8</accession>